<proteinExistence type="predicted"/>
<organism evidence="3 4">
    <name type="scientific">Avrilella dinanensis</name>
    <dbReference type="NCBI Taxonomy" id="2008672"/>
    <lineage>
        <taxon>Bacteria</taxon>
        <taxon>Pseudomonadati</taxon>
        <taxon>Bacteroidota</taxon>
        <taxon>Flavobacteriia</taxon>
        <taxon>Flavobacteriales</taxon>
        <taxon>Flavobacteriaceae</taxon>
        <taxon>Avrilella</taxon>
    </lineage>
</organism>
<keyword evidence="1" id="KW-0472">Membrane</keyword>
<keyword evidence="3" id="KW-0808">Transferase</keyword>
<reference evidence="3 4" key="1">
    <citation type="submission" date="2017-06" db="EMBL/GenBank/DDBJ databases">
        <title>Description of Avrilella dinanensis gen. nov. sp. nov.</title>
        <authorList>
            <person name="Leyer C."/>
            <person name="Sassi M."/>
            <person name="Minet J."/>
            <person name="Kayal S."/>
            <person name="Cattoir V."/>
        </authorList>
    </citation>
    <scope>NUCLEOTIDE SEQUENCE [LARGE SCALE GENOMIC DNA]</scope>
    <source>
        <strain evidence="3 4">UR159</strain>
    </source>
</reference>
<dbReference type="GO" id="GO:0016740">
    <property type="term" value="F:transferase activity"/>
    <property type="evidence" value="ECO:0007669"/>
    <property type="project" value="UniProtKB-KW"/>
</dbReference>
<keyword evidence="1" id="KW-1133">Transmembrane helix</keyword>
<comment type="caution">
    <text evidence="3">The sequence shown here is derived from an EMBL/GenBank/DDBJ whole genome shotgun (WGS) entry which is preliminary data.</text>
</comment>
<feature type="domain" description="DUF6787" evidence="2">
    <location>
        <begin position="18"/>
        <end position="96"/>
    </location>
</feature>
<sequence>MAGLKQRWGVQSNFQLVIIFIVFAITGSTSAWITRPILAYIGIEKATMNPFIYWPLSILLILPVYKILLIIIGTVFGQYKFFSQFVKKMLIRMRLGFLFGWQMEDLSK</sequence>
<evidence type="ECO:0000256" key="1">
    <source>
        <dbReference type="SAM" id="Phobius"/>
    </source>
</evidence>
<dbReference type="Pfam" id="PF20584">
    <property type="entry name" value="DUF6787"/>
    <property type="match status" value="1"/>
</dbReference>
<dbReference type="InterPro" id="IPR046714">
    <property type="entry name" value="DUF6787"/>
</dbReference>
<gene>
    <name evidence="3" type="ORF">CDL10_04085</name>
</gene>
<dbReference type="Proteomes" id="UP000231960">
    <property type="component" value="Unassembled WGS sequence"/>
</dbReference>
<dbReference type="RefSeq" id="WP_100677361.1">
    <property type="nucleotide sequence ID" value="NZ_NIPO01000001.1"/>
</dbReference>
<feature type="transmembrane region" description="Helical" evidence="1">
    <location>
        <begin position="53"/>
        <end position="79"/>
    </location>
</feature>
<dbReference type="EMBL" id="NIPO01000001">
    <property type="protein sequence ID" value="PJR03793.1"/>
    <property type="molecule type" value="Genomic_DNA"/>
</dbReference>
<keyword evidence="1" id="KW-0812">Transmembrane</keyword>
<dbReference type="AlphaFoldDB" id="A0A2M9R4X8"/>
<evidence type="ECO:0000313" key="4">
    <source>
        <dbReference type="Proteomes" id="UP000231960"/>
    </source>
</evidence>
<dbReference type="OrthoDB" id="1151370at2"/>
<accession>A0A2M9R4X8</accession>
<evidence type="ECO:0000259" key="2">
    <source>
        <dbReference type="Pfam" id="PF20584"/>
    </source>
</evidence>
<feature type="transmembrane region" description="Helical" evidence="1">
    <location>
        <begin position="12"/>
        <end position="33"/>
    </location>
</feature>
<evidence type="ECO:0000313" key="3">
    <source>
        <dbReference type="EMBL" id="PJR03793.1"/>
    </source>
</evidence>
<name>A0A2M9R4X8_9FLAO</name>
<protein>
    <submittedName>
        <fullName evidence="3">Diacylglyceryl transferase</fullName>
    </submittedName>
</protein>
<keyword evidence="4" id="KW-1185">Reference proteome</keyword>